<feature type="compositionally biased region" description="Basic residues" evidence="1">
    <location>
        <begin position="174"/>
        <end position="185"/>
    </location>
</feature>
<proteinExistence type="predicted"/>
<evidence type="ECO:0000313" key="2">
    <source>
        <dbReference type="EMBL" id="KAA1093896.1"/>
    </source>
</evidence>
<feature type="region of interest" description="Disordered" evidence="1">
    <location>
        <begin position="669"/>
        <end position="707"/>
    </location>
</feature>
<dbReference type="OrthoDB" id="2507135at2759"/>
<feature type="region of interest" description="Disordered" evidence="1">
    <location>
        <begin position="1014"/>
        <end position="1069"/>
    </location>
</feature>
<dbReference type="AlphaFoldDB" id="A0A5B0RW20"/>
<feature type="region of interest" description="Disordered" evidence="1">
    <location>
        <begin position="439"/>
        <end position="460"/>
    </location>
</feature>
<evidence type="ECO:0000313" key="3">
    <source>
        <dbReference type="EMBL" id="KAA1129990.1"/>
    </source>
</evidence>
<name>A0A5B0RW20_PUCGR</name>
<dbReference type="EMBL" id="VDEP01000115">
    <property type="protein sequence ID" value="KAA1129990.1"/>
    <property type="molecule type" value="Genomic_DNA"/>
</dbReference>
<evidence type="ECO:0000313" key="5">
    <source>
        <dbReference type="Proteomes" id="UP000325313"/>
    </source>
</evidence>
<dbReference type="Proteomes" id="UP000324748">
    <property type="component" value="Unassembled WGS sequence"/>
</dbReference>
<organism evidence="3 5">
    <name type="scientific">Puccinia graminis f. sp. tritici</name>
    <dbReference type="NCBI Taxonomy" id="56615"/>
    <lineage>
        <taxon>Eukaryota</taxon>
        <taxon>Fungi</taxon>
        <taxon>Dikarya</taxon>
        <taxon>Basidiomycota</taxon>
        <taxon>Pucciniomycotina</taxon>
        <taxon>Pucciniomycetes</taxon>
        <taxon>Pucciniales</taxon>
        <taxon>Pucciniaceae</taxon>
        <taxon>Puccinia</taxon>
    </lineage>
</organism>
<feature type="compositionally biased region" description="Polar residues" evidence="1">
    <location>
        <begin position="822"/>
        <end position="843"/>
    </location>
</feature>
<feature type="region of interest" description="Disordered" evidence="1">
    <location>
        <begin position="224"/>
        <end position="261"/>
    </location>
</feature>
<evidence type="ECO:0000313" key="4">
    <source>
        <dbReference type="Proteomes" id="UP000324748"/>
    </source>
</evidence>
<feature type="compositionally biased region" description="Polar residues" evidence="1">
    <location>
        <begin position="232"/>
        <end position="255"/>
    </location>
</feature>
<gene>
    <name evidence="2" type="ORF">PGT21_002153</name>
    <name evidence="3" type="ORF">PGTUg99_008021</name>
</gene>
<feature type="compositionally biased region" description="Basic and acidic residues" evidence="1">
    <location>
        <begin position="1018"/>
        <end position="1030"/>
    </location>
</feature>
<comment type="caution">
    <text evidence="3">The sequence shown here is derived from an EMBL/GenBank/DDBJ whole genome shotgun (WGS) entry which is preliminary data.</text>
</comment>
<reference evidence="4 5" key="1">
    <citation type="submission" date="2019-05" db="EMBL/GenBank/DDBJ databases">
        <title>Emergence of the Ug99 lineage of the wheat stem rust pathogen through somatic hybridization.</title>
        <authorList>
            <person name="Li F."/>
            <person name="Upadhyaya N.M."/>
            <person name="Sperschneider J."/>
            <person name="Matny O."/>
            <person name="Nguyen-Phuc H."/>
            <person name="Mago R."/>
            <person name="Raley C."/>
            <person name="Miller M.E."/>
            <person name="Silverstein K.A.T."/>
            <person name="Henningsen E."/>
            <person name="Hirsch C.D."/>
            <person name="Visser B."/>
            <person name="Pretorius Z.A."/>
            <person name="Steffenson B.J."/>
            <person name="Schwessinger B."/>
            <person name="Dodds P.N."/>
            <person name="Figueroa M."/>
        </authorList>
    </citation>
    <scope>NUCLEOTIDE SEQUENCE [LARGE SCALE GENOMIC DNA]</scope>
    <source>
        <strain evidence="2">21-0</strain>
        <strain evidence="3 5">Ug99</strain>
    </source>
</reference>
<feature type="region of interest" description="Disordered" evidence="1">
    <location>
        <begin position="168"/>
        <end position="203"/>
    </location>
</feature>
<feature type="region of interest" description="Disordered" evidence="1">
    <location>
        <begin position="1"/>
        <end position="34"/>
    </location>
</feature>
<sequence>MEHQIVPPSSHYQQGSASESSTIATRPIHSRSASHPIKTAFLTAKKAIHYQLSNPNLATPQSTTGDNPSILLPALDPLNADSMQKTSDPLRFKSTLFSSPSNPEISVGHISRRLLEPIRPLQTPHRETGQLEAIPTSLARNIPTRPTRSNVAHNELMVRGPFPVIVSSVAHPSSTKKRSHRRRWTTQRSKDDNPLNSNDSEPFNLSLLNQQALVSSENGRSTYVADQHSDDASNNISPQSPQTSDHSDTDCNQLTAPYPIGNLDYNEQESFDIEDLTTPTLKSCERFEDDNSITPCQTFTTPSFKKLQQGLKVTPRMIYEDYQKKFNEEDLMIKSRDLKVSPRHETPHLTIGKNNFDNDYGNATHVIVSDDYTASAIAPRTSLNETSLQDAADESFESFGDDQFFGPLFSSKSLTTRKRNSELIGVFPLPPATRNLSCLPSNVQRTPSPKQMAVPGSSKASTPVIPRIVMVGNEKEPARSRTSSPLVLGKPLRANASTNQCTGKNTPFQLQPSPYRHVEHDSIFHDGPDHLESSTRLMNMFDSFLERSPKGSGSNGSARSSLSKKSYRNLKFEESPLKKFSSFHLPETPELIMPLQHAVIRDSLGLYAHSTPFNVAHSQRSSGLAFQISKNSNVDTDACLAATDSSSISARLPKLGSLLSPQECYTSLSADSSNNFSSRRDEHPSPASDSDDEPSPTPKTPFGNVFTPSNQLEPFVPTFGPLSVQSLSQKLVFKTDTHSPLEFQPLSLEDGSLHRLPKLSHSTKPKENATNDPFYEPQLKNRKSMARLMADGLLRLTNKRIAKEPFNLSDFNGKLKKDLNQRDQSSSPTDEGFDSSPNQSNWKSIIGQDVDLPTSKFSMNLVNAGRQNASNGKPISGRILFEELNRDFQDFIIIDTQQPTGSSKAILNFSLKEVTNARPPSKIAGPSTYDICTPSPSGNAKYLTHTSSSSLDGFGKKFEQQSETLTEGTEDVPKDLQQILSPIRLYGKQQGVLETGNWKTNNLNFQSMKSQYQVSTFKSDDRPTEVKSRDAGAAMSRDSTLTEETHNKKGGRLQEEEEEEAEKEKNESLMVYKIQEEDENQIINFELNRLKKIFYNKALKSSKSKSKLSSESKPRVKLFNH</sequence>
<protein>
    <submittedName>
        <fullName evidence="3">Uncharacterized protein</fullName>
    </submittedName>
</protein>
<feature type="compositionally biased region" description="Polar residues" evidence="1">
    <location>
        <begin position="194"/>
        <end position="203"/>
    </location>
</feature>
<feature type="compositionally biased region" description="Polar residues" evidence="1">
    <location>
        <begin position="439"/>
        <end position="449"/>
    </location>
</feature>
<accession>A0A5B0RW20</accession>
<keyword evidence="4" id="KW-1185">Reference proteome</keyword>
<feature type="region of interest" description="Disordered" evidence="1">
    <location>
        <begin position="812"/>
        <end position="843"/>
    </location>
</feature>
<dbReference type="EMBL" id="VSWC01000079">
    <property type="protein sequence ID" value="KAA1093896.1"/>
    <property type="molecule type" value="Genomic_DNA"/>
</dbReference>
<dbReference type="Proteomes" id="UP000325313">
    <property type="component" value="Unassembled WGS sequence"/>
</dbReference>
<evidence type="ECO:0000256" key="1">
    <source>
        <dbReference type="SAM" id="MobiDB-lite"/>
    </source>
</evidence>
<feature type="region of interest" description="Disordered" evidence="1">
    <location>
        <begin position="1100"/>
        <end position="1121"/>
    </location>
</feature>
<feature type="compositionally biased region" description="Polar residues" evidence="1">
    <location>
        <begin position="10"/>
        <end position="24"/>
    </location>
</feature>